<reference evidence="2" key="1">
    <citation type="thesis" date="2020" institute="ProQuest LLC" country="789 East Eisenhower Parkway, Ann Arbor, MI, USA">
        <title>Comparative Genomics and Chromosome Evolution.</title>
        <authorList>
            <person name="Mudd A.B."/>
        </authorList>
    </citation>
    <scope>NUCLEOTIDE SEQUENCE</scope>
    <source>
        <strain evidence="2">237g6f4</strain>
        <tissue evidence="2">Blood</tissue>
    </source>
</reference>
<protein>
    <submittedName>
        <fullName evidence="2">Uncharacterized protein</fullName>
    </submittedName>
</protein>
<dbReference type="EMBL" id="WNYA01000040">
    <property type="protein sequence ID" value="KAG8550580.1"/>
    <property type="molecule type" value="Genomic_DNA"/>
</dbReference>
<dbReference type="Proteomes" id="UP000824782">
    <property type="component" value="Unassembled WGS sequence"/>
</dbReference>
<evidence type="ECO:0000313" key="2">
    <source>
        <dbReference type="EMBL" id="KAG8550580.1"/>
    </source>
</evidence>
<evidence type="ECO:0000313" key="3">
    <source>
        <dbReference type="Proteomes" id="UP000824782"/>
    </source>
</evidence>
<keyword evidence="1" id="KW-0472">Membrane</keyword>
<name>A0AAV6ZTA8_ENGPU</name>
<feature type="transmembrane region" description="Helical" evidence="1">
    <location>
        <begin position="44"/>
        <end position="66"/>
    </location>
</feature>
<keyword evidence="3" id="KW-1185">Reference proteome</keyword>
<accession>A0AAV6ZTA8</accession>
<dbReference type="AlphaFoldDB" id="A0AAV6ZTA8"/>
<keyword evidence="1" id="KW-1133">Transmembrane helix</keyword>
<evidence type="ECO:0000256" key="1">
    <source>
        <dbReference type="SAM" id="Phobius"/>
    </source>
</evidence>
<proteinExistence type="predicted"/>
<keyword evidence="1" id="KW-0812">Transmembrane</keyword>
<sequence>MTYYLVLVLLSNLTYVAVSSLFGLFSLLGYVLPLRTYSHLDSRISITVLDLSMSKTLCASCILAFLQNAVHNFHRPFIVHRGDLSL</sequence>
<organism evidence="2 3">
    <name type="scientific">Engystomops pustulosus</name>
    <name type="common">Tungara frog</name>
    <name type="synonym">Physalaemus pustulosus</name>
    <dbReference type="NCBI Taxonomy" id="76066"/>
    <lineage>
        <taxon>Eukaryota</taxon>
        <taxon>Metazoa</taxon>
        <taxon>Chordata</taxon>
        <taxon>Craniata</taxon>
        <taxon>Vertebrata</taxon>
        <taxon>Euteleostomi</taxon>
        <taxon>Amphibia</taxon>
        <taxon>Batrachia</taxon>
        <taxon>Anura</taxon>
        <taxon>Neobatrachia</taxon>
        <taxon>Hyloidea</taxon>
        <taxon>Leptodactylidae</taxon>
        <taxon>Leiuperinae</taxon>
        <taxon>Engystomops</taxon>
    </lineage>
</organism>
<feature type="transmembrane region" description="Helical" evidence="1">
    <location>
        <begin position="12"/>
        <end position="32"/>
    </location>
</feature>
<comment type="caution">
    <text evidence="2">The sequence shown here is derived from an EMBL/GenBank/DDBJ whole genome shotgun (WGS) entry which is preliminary data.</text>
</comment>
<gene>
    <name evidence="2" type="ORF">GDO81_023720</name>
</gene>